<dbReference type="EMBL" id="QWVT01000019">
    <property type="protein sequence ID" value="RID84575.1"/>
    <property type="molecule type" value="Genomic_DNA"/>
</dbReference>
<sequence length="80" mass="9214">MEETLVYFHLSFASLLSKSLYTFYIPSNLVKKTWKFLLELKNQGSEAEGSGFGGYRSASIYSKKLYLEFLKEKAAMKFAH</sequence>
<dbReference type="AlphaFoldDB" id="A0A398B3U7"/>
<protein>
    <submittedName>
        <fullName evidence="1">Uncharacterized protein</fullName>
    </submittedName>
</protein>
<keyword evidence="2" id="KW-1185">Reference proteome</keyword>
<name>A0A398B3U7_9BACI</name>
<gene>
    <name evidence="1" type="ORF">D1970_11810</name>
</gene>
<proteinExistence type="predicted"/>
<reference evidence="1 2" key="1">
    <citation type="submission" date="2018-08" db="EMBL/GenBank/DDBJ databases">
        <title>Bacillus jemisoniae sp. nov., Bacillus chryseoplanitiae sp. nov., Bacillus resnikiae sp. nov., and Bacillus frankliniae sp. nov., isolated from Viking spacecraft and associated surfaces.</title>
        <authorList>
            <person name="Seuylemezian A."/>
            <person name="Vaishampayan P."/>
        </authorList>
    </citation>
    <scope>NUCLEOTIDE SEQUENCE [LARGE SCALE GENOMIC DNA]</scope>
    <source>
        <strain evidence="1 2">JJ-247</strain>
    </source>
</reference>
<evidence type="ECO:0000313" key="1">
    <source>
        <dbReference type="EMBL" id="RID84575.1"/>
    </source>
</evidence>
<evidence type="ECO:0000313" key="2">
    <source>
        <dbReference type="Proteomes" id="UP000265816"/>
    </source>
</evidence>
<dbReference type="Proteomes" id="UP000265816">
    <property type="component" value="Unassembled WGS sequence"/>
</dbReference>
<organism evidence="1 2">
    <name type="scientific">Mesobacillus zeae</name>
    <dbReference type="NCBI Taxonomy" id="1917180"/>
    <lineage>
        <taxon>Bacteria</taxon>
        <taxon>Bacillati</taxon>
        <taxon>Bacillota</taxon>
        <taxon>Bacilli</taxon>
        <taxon>Bacillales</taxon>
        <taxon>Bacillaceae</taxon>
        <taxon>Mesobacillus</taxon>
    </lineage>
</organism>
<accession>A0A398B3U7</accession>
<comment type="caution">
    <text evidence="1">The sequence shown here is derived from an EMBL/GenBank/DDBJ whole genome shotgun (WGS) entry which is preliminary data.</text>
</comment>